<dbReference type="EMBL" id="MU155304">
    <property type="protein sequence ID" value="KAF9476158.1"/>
    <property type="molecule type" value="Genomic_DNA"/>
</dbReference>
<dbReference type="InterPro" id="IPR036047">
    <property type="entry name" value="F-box-like_dom_sf"/>
</dbReference>
<comment type="caution">
    <text evidence="1">The sequence shown here is derived from an EMBL/GenBank/DDBJ whole genome shotgun (WGS) entry which is preliminary data.</text>
</comment>
<dbReference type="SUPFAM" id="SSF81383">
    <property type="entry name" value="F-box domain"/>
    <property type="match status" value="1"/>
</dbReference>
<evidence type="ECO:0000313" key="2">
    <source>
        <dbReference type="Proteomes" id="UP000807469"/>
    </source>
</evidence>
<evidence type="ECO:0000313" key="1">
    <source>
        <dbReference type="EMBL" id="KAF9476158.1"/>
    </source>
</evidence>
<dbReference type="Proteomes" id="UP000807469">
    <property type="component" value="Unassembled WGS sequence"/>
</dbReference>
<dbReference type="OrthoDB" id="2745718at2759"/>
<reference evidence="1" key="1">
    <citation type="submission" date="2020-11" db="EMBL/GenBank/DDBJ databases">
        <authorList>
            <consortium name="DOE Joint Genome Institute"/>
            <person name="Ahrendt S."/>
            <person name="Riley R."/>
            <person name="Andreopoulos W."/>
            <person name="Labutti K."/>
            <person name="Pangilinan J."/>
            <person name="Ruiz-Duenas F.J."/>
            <person name="Barrasa J.M."/>
            <person name="Sanchez-Garcia M."/>
            <person name="Camarero S."/>
            <person name="Miyauchi S."/>
            <person name="Serrano A."/>
            <person name="Linde D."/>
            <person name="Babiker R."/>
            <person name="Drula E."/>
            <person name="Ayuso-Fernandez I."/>
            <person name="Pacheco R."/>
            <person name="Padilla G."/>
            <person name="Ferreira P."/>
            <person name="Barriuso J."/>
            <person name="Kellner H."/>
            <person name="Castanera R."/>
            <person name="Alfaro M."/>
            <person name="Ramirez L."/>
            <person name="Pisabarro A.G."/>
            <person name="Kuo A."/>
            <person name="Tritt A."/>
            <person name="Lipzen A."/>
            <person name="He G."/>
            <person name="Yan M."/>
            <person name="Ng V."/>
            <person name="Cullen D."/>
            <person name="Martin F."/>
            <person name="Rosso M.-N."/>
            <person name="Henrissat B."/>
            <person name="Hibbett D."/>
            <person name="Martinez A.T."/>
            <person name="Grigoriev I.V."/>
        </authorList>
    </citation>
    <scope>NUCLEOTIDE SEQUENCE</scope>
    <source>
        <strain evidence="1">CIRM-BRFM 674</strain>
    </source>
</reference>
<dbReference type="Gene3D" id="1.20.1280.50">
    <property type="match status" value="1"/>
</dbReference>
<name>A0A9P5YW04_9AGAR</name>
<protein>
    <recommendedName>
        <fullName evidence="3">F-box domain-containing protein</fullName>
    </recommendedName>
</protein>
<feature type="non-terminal residue" evidence="1">
    <location>
        <position position="131"/>
    </location>
</feature>
<organism evidence="1 2">
    <name type="scientific">Pholiota conissans</name>
    <dbReference type="NCBI Taxonomy" id="109636"/>
    <lineage>
        <taxon>Eukaryota</taxon>
        <taxon>Fungi</taxon>
        <taxon>Dikarya</taxon>
        <taxon>Basidiomycota</taxon>
        <taxon>Agaricomycotina</taxon>
        <taxon>Agaricomycetes</taxon>
        <taxon>Agaricomycetidae</taxon>
        <taxon>Agaricales</taxon>
        <taxon>Agaricineae</taxon>
        <taxon>Strophariaceae</taxon>
        <taxon>Pholiota</taxon>
    </lineage>
</organism>
<proteinExistence type="predicted"/>
<gene>
    <name evidence="1" type="ORF">BDN70DRAFT_882754</name>
</gene>
<sequence>MGSNLHTIAQEIRIQVLSNPDAVSLARCAQICRTIYETCKNSSLLQYIIQAHLNGFERKILSTTQSHSELLSDLLRLRQSYMDPKWSRNATIIMQHLCVNLDFSQVSSLPIAGLDWSSPCCHRAAALTMLL</sequence>
<dbReference type="AlphaFoldDB" id="A0A9P5YW04"/>
<evidence type="ECO:0008006" key="3">
    <source>
        <dbReference type="Google" id="ProtNLM"/>
    </source>
</evidence>
<accession>A0A9P5YW04</accession>
<keyword evidence="2" id="KW-1185">Reference proteome</keyword>